<gene>
    <name evidence="1" type="ORF">JFY71_09690</name>
</gene>
<evidence type="ECO:0000313" key="2">
    <source>
        <dbReference type="Proteomes" id="UP000595814"/>
    </source>
</evidence>
<name>A0AC61MPS9_9FIRM</name>
<dbReference type="Proteomes" id="UP000595814">
    <property type="component" value="Chromosome"/>
</dbReference>
<protein>
    <submittedName>
        <fullName evidence="1">Segregation/condensation protein A</fullName>
    </submittedName>
</protein>
<keyword evidence="2" id="KW-1185">Reference proteome</keyword>
<dbReference type="EMBL" id="CP066744">
    <property type="protein sequence ID" value="QQK07557.1"/>
    <property type="molecule type" value="Genomic_DNA"/>
</dbReference>
<proteinExistence type="predicted"/>
<evidence type="ECO:0000313" key="1">
    <source>
        <dbReference type="EMBL" id="QQK07557.1"/>
    </source>
</evidence>
<sequence length="240" mass="28662">MTLNIDTEFYNGPFDLLLKLIEKNKIDIYDVFLSDITEQFLLEVETLKIKDPENITEFIYLASTLLEIKSRKLLPKNEYLDEEEEITEEILLGRLIEYKKFKKLSKEFIELKKNADYYLPKFQEDFLEYTVEEVKNDIIGDSNLLLQELLNLLERNRIEEENLKKFEIIRAEEYSVEEYMENIQWKLEGEKKLPLTSFIEKNGTRQEIIVVFLSILELIKTKVVKVVQEDVFSEIIVELR</sequence>
<accession>A0AC61MPS9</accession>
<reference evidence="1 2" key="1">
    <citation type="journal article" date="2022" name="Int. J. Syst. Evol. Microbiol.">
        <title>Miniphocaeibacter halophilus sp. nov., an ammonium-tolerant acetate-producing bacterium isolated from a biogas system.</title>
        <authorList>
            <person name="Schnurer A."/>
            <person name="Singh A."/>
            <person name="Bi S."/>
            <person name="Qiao W."/>
            <person name="Westerholm M."/>
        </authorList>
    </citation>
    <scope>NUCLEOTIDE SEQUENCE [LARGE SCALE GENOMIC DNA]</scope>
    <source>
        <strain evidence="1 2">AMB_01</strain>
    </source>
</reference>
<organism evidence="1 2">
    <name type="scientific">Miniphocaeibacter halophilus</name>
    <dbReference type="NCBI Taxonomy" id="2931922"/>
    <lineage>
        <taxon>Bacteria</taxon>
        <taxon>Bacillati</taxon>
        <taxon>Bacillota</taxon>
        <taxon>Tissierellia</taxon>
        <taxon>Tissierellales</taxon>
        <taxon>Peptoniphilaceae</taxon>
        <taxon>Miniphocaeibacter</taxon>
    </lineage>
</organism>